<dbReference type="SUPFAM" id="SSF53822">
    <property type="entry name" value="Periplasmic binding protein-like I"/>
    <property type="match status" value="1"/>
</dbReference>
<dbReference type="PANTHER" id="PTHR30146">
    <property type="entry name" value="LACI-RELATED TRANSCRIPTIONAL REPRESSOR"/>
    <property type="match status" value="1"/>
</dbReference>
<dbReference type="EMBL" id="JBHTGL010000008">
    <property type="protein sequence ID" value="MFD0629077.1"/>
    <property type="molecule type" value="Genomic_DNA"/>
</dbReference>
<evidence type="ECO:0000256" key="2">
    <source>
        <dbReference type="ARBA" id="ARBA00023125"/>
    </source>
</evidence>
<sequence length="108" mass="11298">MRDRDLPGAKDAGRSAGQDVSVVGFDDILLADLFEPPLTTVRQPLPEMAAETFQQLRARIDSAPAAGRSLLIRPRLVVRESTAPAPTGTTVAIPAPAGAEQPVAGRTA</sequence>
<feature type="domain" description="Transcriptional regulator LacI/GalR-like sensor" evidence="5">
    <location>
        <begin position="9"/>
        <end position="82"/>
    </location>
</feature>
<accession>A0ABW2X652</accession>
<dbReference type="PANTHER" id="PTHR30146:SF147">
    <property type="entry name" value="HTH-TYPE TRANSCRIPTIONAL REGULATOR DEGA"/>
    <property type="match status" value="1"/>
</dbReference>
<keyword evidence="7" id="KW-1185">Reference proteome</keyword>
<evidence type="ECO:0000256" key="3">
    <source>
        <dbReference type="ARBA" id="ARBA00023163"/>
    </source>
</evidence>
<evidence type="ECO:0000259" key="5">
    <source>
        <dbReference type="Pfam" id="PF13377"/>
    </source>
</evidence>
<name>A0ABW2X652_9ACTN</name>
<keyword evidence="2" id="KW-0238">DNA-binding</keyword>
<gene>
    <name evidence="6" type="ORF">ACFQ2K_47140</name>
</gene>
<evidence type="ECO:0000313" key="7">
    <source>
        <dbReference type="Proteomes" id="UP001596915"/>
    </source>
</evidence>
<comment type="caution">
    <text evidence="6">The sequence shown here is derived from an EMBL/GenBank/DDBJ whole genome shotgun (WGS) entry which is preliminary data.</text>
</comment>
<keyword evidence="3" id="KW-0804">Transcription</keyword>
<evidence type="ECO:0000313" key="6">
    <source>
        <dbReference type="EMBL" id="MFD0629077.1"/>
    </source>
</evidence>
<organism evidence="6 7">
    <name type="scientific">Streptomyces sanglieri</name>
    <dbReference type="NCBI Taxonomy" id="193460"/>
    <lineage>
        <taxon>Bacteria</taxon>
        <taxon>Bacillati</taxon>
        <taxon>Actinomycetota</taxon>
        <taxon>Actinomycetes</taxon>
        <taxon>Kitasatosporales</taxon>
        <taxon>Streptomycetaceae</taxon>
        <taxon>Streptomyces</taxon>
    </lineage>
</organism>
<dbReference type="Pfam" id="PF13377">
    <property type="entry name" value="Peripla_BP_3"/>
    <property type="match status" value="1"/>
</dbReference>
<dbReference type="Proteomes" id="UP001596915">
    <property type="component" value="Unassembled WGS sequence"/>
</dbReference>
<keyword evidence="1" id="KW-0805">Transcription regulation</keyword>
<protein>
    <submittedName>
        <fullName evidence="6">Substrate-binding domain-containing protein</fullName>
    </submittedName>
</protein>
<evidence type="ECO:0000256" key="1">
    <source>
        <dbReference type="ARBA" id="ARBA00023015"/>
    </source>
</evidence>
<dbReference type="InterPro" id="IPR046335">
    <property type="entry name" value="LacI/GalR-like_sensor"/>
</dbReference>
<dbReference type="Gene3D" id="3.40.50.2300">
    <property type="match status" value="2"/>
</dbReference>
<proteinExistence type="predicted"/>
<reference evidence="7" key="1">
    <citation type="journal article" date="2019" name="Int. J. Syst. Evol. Microbiol.">
        <title>The Global Catalogue of Microorganisms (GCM) 10K type strain sequencing project: providing services to taxonomists for standard genome sequencing and annotation.</title>
        <authorList>
            <consortium name="The Broad Institute Genomics Platform"/>
            <consortium name="The Broad Institute Genome Sequencing Center for Infectious Disease"/>
            <person name="Wu L."/>
            <person name="Ma J."/>
        </authorList>
    </citation>
    <scope>NUCLEOTIDE SEQUENCE [LARGE SCALE GENOMIC DNA]</scope>
    <source>
        <strain evidence="7">JCM 12607</strain>
    </source>
</reference>
<feature type="region of interest" description="Disordered" evidence="4">
    <location>
        <begin position="86"/>
        <end position="108"/>
    </location>
</feature>
<evidence type="ECO:0000256" key="4">
    <source>
        <dbReference type="SAM" id="MobiDB-lite"/>
    </source>
</evidence>
<dbReference type="InterPro" id="IPR028082">
    <property type="entry name" value="Peripla_BP_I"/>
</dbReference>